<reference evidence="2 3" key="1">
    <citation type="journal article" date="2023" name="Arcadia Sci">
        <title>De novo assembly of a long-read Amblyomma americanum tick genome.</title>
        <authorList>
            <person name="Chou S."/>
            <person name="Poskanzer K.E."/>
            <person name="Rollins M."/>
            <person name="Thuy-Boun P.S."/>
        </authorList>
    </citation>
    <scope>NUCLEOTIDE SEQUENCE [LARGE SCALE GENOMIC DNA]</scope>
    <source>
        <strain evidence="2">F_SG_1</strain>
        <tissue evidence="2">Salivary glands</tissue>
    </source>
</reference>
<accession>A0AAQ4DZ81</accession>
<dbReference type="AlphaFoldDB" id="A0AAQ4DZ81"/>
<comment type="caution">
    <text evidence="2">The sequence shown here is derived from an EMBL/GenBank/DDBJ whole genome shotgun (WGS) entry which is preliminary data.</text>
</comment>
<organism evidence="2 3">
    <name type="scientific">Amblyomma americanum</name>
    <name type="common">Lone star tick</name>
    <dbReference type="NCBI Taxonomy" id="6943"/>
    <lineage>
        <taxon>Eukaryota</taxon>
        <taxon>Metazoa</taxon>
        <taxon>Ecdysozoa</taxon>
        <taxon>Arthropoda</taxon>
        <taxon>Chelicerata</taxon>
        <taxon>Arachnida</taxon>
        <taxon>Acari</taxon>
        <taxon>Parasitiformes</taxon>
        <taxon>Ixodida</taxon>
        <taxon>Ixodoidea</taxon>
        <taxon>Ixodidae</taxon>
        <taxon>Amblyomminae</taxon>
        <taxon>Amblyomma</taxon>
    </lineage>
</organism>
<evidence type="ECO:0000256" key="1">
    <source>
        <dbReference type="SAM" id="MobiDB-lite"/>
    </source>
</evidence>
<dbReference type="Proteomes" id="UP001321473">
    <property type="component" value="Unassembled WGS sequence"/>
</dbReference>
<proteinExistence type="predicted"/>
<name>A0AAQ4DZ81_AMBAM</name>
<gene>
    <name evidence="2" type="ORF">V5799_005448</name>
</gene>
<feature type="region of interest" description="Disordered" evidence="1">
    <location>
        <begin position="103"/>
        <end position="128"/>
    </location>
</feature>
<feature type="region of interest" description="Disordered" evidence="1">
    <location>
        <begin position="1"/>
        <end position="24"/>
    </location>
</feature>
<keyword evidence="3" id="KW-1185">Reference proteome</keyword>
<feature type="compositionally biased region" description="Pro residues" evidence="1">
    <location>
        <begin position="1"/>
        <end position="14"/>
    </location>
</feature>
<feature type="compositionally biased region" description="Basic and acidic residues" evidence="1">
    <location>
        <begin position="103"/>
        <end position="112"/>
    </location>
</feature>
<evidence type="ECO:0000313" key="2">
    <source>
        <dbReference type="EMBL" id="KAK8767771.1"/>
    </source>
</evidence>
<dbReference type="EMBL" id="JARKHS020025007">
    <property type="protein sequence ID" value="KAK8767771.1"/>
    <property type="molecule type" value="Genomic_DNA"/>
</dbReference>
<evidence type="ECO:0000313" key="3">
    <source>
        <dbReference type="Proteomes" id="UP001321473"/>
    </source>
</evidence>
<sequence>MSTPPARGPEPPAAQAPRQPPRDVATWTYQAGTDAPVGYVSWRPWKRQERAKRLTPPARLFNLFRGRTVADADQRAEGVSLPLPPGTLLCPCGAVMLHEKAHKAGDLHDQRTRGATTRNNLHPAAATPSAAARQMLARAGREAEFAEWLLQTQMERPSGSAQALMRRDVSELPGLPLCTGTERTGCKIAAHLSKLNAFFWNARWELRKLSGTPAKLSLVSIDEQSLPLPKWSQIHPGAALAHHLLKTHPCLAALDISAGSFKGSETLLRDALEDNASIKSFKIHFHSFVRRKDFCWAISSLMNLEQMECSTAGRVFHSGHGGSPEGTILERSQSDKLAHERQQRQGVFSSVNGKLFLRRTFATCFHDRRSLSEIPRRIIEHRRPLDLVIVTVDGCKVRGVQLAIDLFFVHDTARRNVDVVAWASDLVIGTVYDSIEDHYSLVIATVDGCELSGVQLAIDLFVVRDTARRNVDVAAWASDLVIGTVYDRYSARALQRVARHPVLLDELAEQLSVSSAEAADMVYRGLRSIQSMDDFMWLAGVVRERIQCHAFEDSRAQMDSLNDYCWSAVRRYLDLDIRE</sequence>
<protein>
    <submittedName>
        <fullName evidence="2">Uncharacterized protein</fullName>
    </submittedName>
</protein>